<reference evidence="1" key="2">
    <citation type="journal article" date="2015" name="Data Brief">
        <title>Shoot transcriptome of the giant reed, Arundo donax.</title>
        <authorList>
            <person name="Barrero R.A."/>
            <person name="Guerrero F.D."/>
            <person name="Moolhuijzen P."/>
            <person name="Goolsby J.A."/>
            <person name="Tidwell J."/>
            <person name="Bellgard S.E."/>
            <person name="Bellgard M.I."/>
        </authorList>
    </citation>
    <scope>NUCLEOTIDE SEQUENCE</scope>
    <source>
        <tissue evidence="1">Shoot tissue taken approximately 20 cm above the soil surface</tissue>
    </source>
</reference>
<name>A0A0A9HRE1_ARUDO</name>
<reference evidence="1" key="1">
    <citation type="submission" date="2014-09" db="EMBL/GenBank/DDBJ databases">
        <authorList>
            <person name="Magalhaes I.L.F."/>
            <person name="Oliveira U."/>
            <person name="Santos F.R."/>
            <person name="Vidigal T.H.D.A."/>
            <person name="Brescovit A.D."/>
            <person name="Santos A.J."/>
        </authorList>
    </citation>
    <scope>NUCLEOTIDE SEQUENCE</scope>
    <source>
        <tissue evidence="1">Shoot tissue taken approximately 20 cm above the soil surface</tissue>
    </source>
</reference>
<organism evidence="1">
    <name type="scientific">Arundo donax</name>
    <name type="common">Giant reed</name>
    <name type="synonym">Donax arundinaceus</name>
    <dbReference type="NCBI Taxonomy" id="35708"/>
    <lineage>
        <taxon>Eukaryota</taxon>
        <taxon>Viridiplantae</taxon>
        <taxon>Streptophyta</taxon>
        <taxon>Embryophyta</taxon>
        <taxon>Tracheophyta</taxon>
        <taxon>Spermatophyta</taxon>
        <taxon>Magnoliopsida</taxon>
        <taxon>Liliopsida</taxon>
        <taxon>Poales</taxon>
        <taxon>Poaceae</taxon>
        <taxon>PACMAD clade</taxon>
        <taxon>Arundinoideae</taxon>
        <taxon>Arundineae</taxon>
        <taxon>Arundo</taxon>
    </lineage>
</organism>
<dbReference type="AlphaFoldDB" id="A0A0A9HRE1"/>
<evidence type="ECO:0000313" key="1">
    <source>
        <dbReference type="EMBL" id="JAE39292.1"/>
    </source>
</evidence>
<accession>A0A0A9HRE1</accession>
<proteinExistence type="predicted"/>
<sequence length="42" mass="5010">MKYPIKNVWMTIVKTYPAVRNKSLKNKIDFRIGLPLTYTCYT</sequence>
<protein>
    <submittedName>
        <fullName evidence="1">ATGSL04 (Glucan synthase-like 4)</fullName>
    </submittedName>
</protein>
<dbReference type="EMBL" id="GBRH01158604">
    <property type="protein sequence ID" value="JAE39292.1"/>
    <property type="molecule type" value="Transcribed_RNA"/>
</dbReference>